<dbReference type="AlphaFoldDB" id="A0A8D2KSN1"/>
<accession>A0A8D2KSN1</accession>
<reference evidence="1" key="1">
    <citation type="submission" date="2025-08" db="UniProtKB">
        <authorList>
            <consortium name="Ensembl"/>
        </authorList>
    </citation>
    <scope>IDENTIFICATION</scope>
</reference>
<dbReference type="Pfam" id="PF07326">
    <property type="entry name" value="RCS1"/>
    <property type="match status" value="1"/>
</dbReference>
<dbReference type="InterPro" id="IPR009932">
    <property type="entry name" value="RCS1"/>
</dbReference>
<protein>
    <submittedName>
        <fullName evidence="1">Uncharacterized protein</fullName>
    </submittedName>
</protein>
<reference evidence="1" key="2">
    <citation type="submission" date="2025-09" db="UniProtKB">
        <authorList>
            <consortium name="Ensembl"/>
        </authorList>
    </citation>
    <scope>IDENTIFICATION</scope>
</reference>
<dbReference type="Proteomes" id="UP000694545">
    <property type="component" value="Unplaced"/>
</dbReference>
<keyword evidence="2" id="KW-1185">Reference proteome</keyword>
<dbReference type="PANTHER" id="PTHR35819">
    <property type="entry name" value="PICALM INTERACTING MITOTIC REGULATOR PIMREG"/>
    <property type="match status" value="1"/>
</dbReference>
<proteinExistence type="predicted"/>
<evidence type="ECO:0000313" key="2">
    <source>
        <dbReference type="Proteomes" id="UP000694545"/>
    </source>
</evidence>
<name>A0A8D2KSN1_VARKO</name>
<dbReference type="Ensembl" id="ENSVKKT00000005328.1">
    <property type="protein sequence ID" value="ENSVKKP00000005183.1"/>
    <property type="gene ID" value="ENSVKKG00000003840.1"/>
</dbReference>
<dbReference type="PANTHER" id="PTHR35819:SF1">
    <property type="entry name" value="PROTEIN PIMREG"/>
    <property type="match status" value="1"/>
</dbReference>
<sequence>MASVFQSVGCAVGWRSHQILTEAEESPVPDRFRKRSARGVNALRMSLRKRMPLKEVEMNFEENPTWESLEAPEKSQTLQAFAGAAKSAFGTVSQVWLQIRWRPGSLPSHGLLYLAVAHSGHPERGPRENVGSSVSALFKVAPSGCAGLHLLFSQPVKGNMGTAHISRAPS</sequence>
<organism evidence="1 2">
    <name type="scientific">Varanus komodoensis</name>
    <name type="common">Komodo dragon</name>
    <dbReference type="NCBI Taxonomy" id="61221"/>
    <lineage>
        <taxon>Eukaryota</taxon>
        <taxon>Metazoa</taxon>
        <taxon>Chordata</taxon>
        <taxon>Craniata</taxon>
        <taxon>Vertebrata</taxon>
        <taxon>Euteleostomi</taxon>
        <taxon>Lepidosauria</taxon>
        <taxon>Squamata</taxon>
        <taxon>Bifurcata</taxon>
        <taxon>Unidentata</taxon>
        <taxon>Episquamata</taxon>
        <taxon>Toxicofera</taxon>
        <taxon>Anguimorpha</taxon>
        <taxon>Paleoanguimorpha</taxon>
        <taxon>Varanoidea</taxon>
        <taxon>Varanidae</taxon>
        <taxon>Varanus</taxon>
    </lineage>
</organism>
<evidence type="ECO:0000313" key="1">
    <source>
        <dbReference type="Ensembl" id="ENSVKKP00000005183.1"/>
    </source>
</evidence>